<comment type="similarity">
    <text evidence="4">Belongs to the Maf family. YhdE subfamily.</text>
</comment>
<keyword evidence="4" id="KW-0963">Cytoplasm</keyword>
<sequence length="200" mass="21538">MAQQKQLVLASASPRRAELLRQIGIHFSSQAADIDETPHPQESPERYVDRMALTKAHAIYEGLTTPQSETVVLGSDTAGVLDSSGELLLKPQDAADAVAMLQRLSNTVHTILTSVAFVDQEGEHLIQTTSRVWFRTLSAQEIDIYVASGEPLDKAGAYGIQGAAAAFVNRIEGSYSAIVGLPLGEVSEYLASKGLYAVRR</sequence>
<feature type="site" description="Important for substrate specificity" evidence="4">
    <location>
        <position position="77"/>
    </location>
</feature>
<feature type="active site" description="Proton acceptor" evidence="4">
    <location>
        <position position="76"/>
    </location>
</feature>
<dbReference type="PANTHER" id="PTHR43213">
    <property type="entry name" value="BIFUNCTIONAL DTTP/UTP PYROPHOSPHATASE/METHYLTRANSFERASE PROTEIN-RELATED"/>
    <property type="match status" value="1"/>
</dbReference>
<dbReference type="EC" id="3.6.1.9" evidence="4"/>
<evidence type="ECO:0000256" key="3">
    <source>
        <dbReference type="ARBA" id="ARBA00023080"/>
    </source>
</evidence>
<comment type="catalytic activity">
    <reaction evidence="4">
        <text>UTP + H2O = UMP + diphosphate + H(+)</text>
        <dbReference type="Rhea" id="RHEA:29395"/>
        <dbReference type="ChEBI" id="CHEBI:15377"/>
        <dbReference type="ChEBI" id="CHEBI:15378"/>
        <dbReference type="ChEBI" id="CHEBI:33019"/>
        <dbReference type="ChEBI" id="CHEBI:46398"/>
        <dbReference type="ChEBI" id="CHEBI:57865"/>
        <dbReference type="EC" id="3.6.1.9"/>
    </reaction>
</comment>
<evidence type="ECO:0000313" key="5">
    <source>
        <dbReference type="EMBL" id="GAA3973099.1"/>
    </source>
</evidence>
<feature type="site" description="Important for substrate specificity" evidence="4">
    <location>
        <position position="15"/>
    </location>
</feature>
<dbReference type="InterPro" id="IPR029001">
    <property type="entry name" value="ITPase-like_fam"/>
</dbReference>
<dbReference type="CDD" id="cd00555">
    <property type="entry name" value="Maf"/>
    <property type="match status" value="1"/>
</dbReference>
<dbReference type="Proteomes" id="UP001501337">
    <property type="component" value="Unassembled WGS sequence"/>
</dbReference>
<keyword evidence="6" id="KW-1185">Reference proteome</keyword>
<evidence type="ECO:0000256" key="2">
    <source>
        <dbReference type="ARBA" id="ARBA00022801"/>
    </source>
</evidence>
<dbReference type="Gene3D" id="3.90.950.10">
    <property type="match status" value="1"/>
</dbReference>
<reference evidence="6" key="1">
    <citation type="journal article" date="2019" name="Int. J. Syst. Evol. Microbiol.">
        <title>The Global Catalogue of Microorganisms (GCM) 10K type strain sequencing project: providing services to taxonomists for standard genome sequencing and annotation.</title>
        <authorList>
            <consortium name="The Broad Institute Genomics Platform"/>
            <consortium name="The Broad Institute Genome Sequencing Center for Infectious Disease"/>
            <person name="Wu L."/>
            <person name="Ma J."/>
        </authorList>
    </citation>
    <scope>NUCLEOTIDE SEQUENCE [LARGE SCALE GENOMIC DNA]</scope>
    <source>
        <strain evidence="6">JCM 17555</strain>
    </source>
</reference>
<dbReference type="EMBL" id="BAABBO010000016">
    <property type="protein sequence ID" value="GAA3973099.1"/>
    <property type="molecule type" value="Genomic_DNA"/>
</dbReference>
<organism evidence="5 6">
    <name type="scientific">Allohahella marinimesophila</name>
    <dbReference type="NCBI Taxonomy" id="1054972"/>
    <lineage>
        <taxon>Bacteria</taxon>
        <taxon>Pseudomonadati</taxon>
        <taxon>Pseudomonadota</taxon>
        <taxon>Gammaproteobacteria</taxon>
        <taxon>Oceanospirillales</taxon>
        <taxon>Hahellaceae</taxon>
        <taxon>Allohahella</taxon>
    </lineage>
</organism>
<gene>
    <name evidence="5" type="ORF">GCM10022278_32930</name>
</gene>
<keyword evidence="3 4" id="KW-0546">Nucleotide metabolism</keyword>
<dbReference type="SUPFAM" id="SSF52972">
    <property type="entry name" value="ITPase-like"/>
    <property type="match status" value="1"/>
</dbReference>
<evidence type="ECO:0000256" key="1">
    <source>
        <dbReference type="ARBA" id="ARBA00001968"/>
    </source>
</evidence>
<comment type="catalytic activity">
    <reaction evidence="4">
        <text>dTTP + H2O = dTMP + diphosphate + H(+)</text>
        <dbReference type="Rhea" id="RHEA:28534"/>
        <dbReference type="ChEBI" id="CHEBI:15377"/>
        <dbReference type="ChEBI" id="CHEBI:15378"/>
        <dbReference type="ChEBI" id="CHEBI:33019"/>
        <dbReference type="ChEBI" id="CHEBI:37568"/>
        <dbReference type="ChEBI" id="CHEBI:63528"/>
        <dbReference type="EC" id="3.6.1.9"/>
    </reaction>
</comment>
<comment type="subcellular location">
    <subcellularLocation>
        <location evidence="4">Cytoplasm</location>
    </subcellularLocation>
</comment>
<dbReference type="InterPro" id="IPR003697">
    <property type="entry name" value="Maf-like"/>
</dbReference>
<feature type="site" description="Important for substrate specificity" evidence="4">
    <location>
        <position position="161"/>
    </location>
</feature>
<dbReference type="RefSeq" id="WP_344808409.1">
    <property type="nucleotide sequence ID" value="NZ_BAABBO010000016.1"/>
</dbReference>
<comment type="caution">
    <text evidence="4">Lacks conserved residue(s) required for the propagation of feature annotation.</text>
</comment>
<accession>A0ABP7PXM8</accession>
<evidence type="ECO:0000313" key="6">
    <source>
        <dbReference type="Proteomes" id="UP001501337"/>
    </source>
</evidence>
<dbReference type="NCBIfam" id="TIGR00172">
    <property type="entry name" value="maf"/>
    <property type="match status" value="1"/>
</dbReference>
<dbReference type="PANTHER" id="PTHR43213:SF5">
    <property type="entry name" value="BIFUNCTIONAL DTTP_UTP PYROPHOSPHATASE_METHYLTRANSFERASE PROTEIN-RELATED"/>
    <property type="match status" value="1"/>
</dbReference>
<evidence type="ECO:0000256" key="4">
    <source>
        <dbReference type="HAMAP-Rule" id="MF_00528"/>
    </source>
</evidence>
<keyword evidence="2 4" id="KW-0378">Hydrolase</keyword>
<comment type="function">
    <text evidence="4">Nucleoside triphosphate pyrophosphatase that hydrolyzes dTTP and UTP. May have a dual role in cell division arrest and in preventing the incorporation of modified nucleotides into cellular nucleic acids.</text>
</comment>
<dbReference type="Pfam" id="PF02545">
    <property type="entry name" value="Maf"/>
    <property type="match status" value="1"/>
</dbReference>
<comment type="cofactor">
    <cofactor evidence="1 4">
        <name>a divalent metal cation</name>
        <dbReference type="ChEBI" id="CHEBI:60240"/>
    </cofactor>
</comment>
<proteinExistence type="inferred from homology"/>
<protein>
    <recommendedName>
        <fullName evidence="4">dTTP/UTP pyrophosphatase</fullName>
        <shortName evidence="4">dTTPase/UTPase</shortName>
        <ecNumber evidence="4">3.6.1.9</ecNumber>
    </recommendedName>
    <alternativeName>
        <fullName evidence="4">Nucleoside triphosphate pyrophosphatase</fullName>
    </alternativeName>
    <alternativeName>
        <fullName evidence="4">Nucleotide pyrophosphatase</fullName>
        <shortName evidence="4">Nucleotide PPase</shortName>
    </alternativeName>
</protein>
<comment type="caution">
    <text evidence="5">The sequence shown here is derived from an EMBL/GenBank/DDBJ whole genome shotgun (WGS) entry which is preliminary data.</text>
</comment>
<dbReference type="HAMAP" id="MF_00528">
    <property type="entry name" value="Maf"/>
    <property type="match status" value="1"/>
</dbReference>
<name>A0ABP7PXM8_9GAMM</name>
<dbReference type="PIRSF" id="PIRSF006305">
    <property type="entry name" value="Maf"/>
    <property type="match status" value="1"/>
</dbReference>